<dbReference type="OrthoDB" id="504708at2759"/>
<sequence length="489" mass="52823">MGDLQTIPARHGTATFVPKGQSIKIINTYGKQVVDTWAFALHAPPTEEERRQEREQMEQAKKQAEEEEKKAKEEEQKAKNDVGEKGEEGKEAADGAAKNAQKASGWSAYIPSVPYVTSSSTASTTPKKGSKPAKATDASKGWSSYIPSGKGFTNYLPTSKDVSAFAGSHYRDPDKSIAEQMYTFSKTPVGAGALSVATGSGYASSLYAAYSAYNPEPNIPPMEYLSMPHTRATTKHLSPRVGDALMTNLREPLMTLVEDTSRGLHDTLIAACDPARYRELGVDNWEEHGSCAENLVLALKEVNEKSGLKGPKAIGADVTVNMVPSPLNLFMNIPWTDKGDVSFEAPGGKKGEYIRLRAERDCVVVMSACPQDILAINGNKPMVAHFVVEESKDKAATGEQEKPKAARKPSMPATPDRKKSAPKLGRAPSSKSAVPSAQKKIEEGKEEAEKTGTDAAKKGEDVTKKAEEAPKTDGTPVKKKPKKLEKRTQ</sequence>
<dbReference type="InterPro" id="IPR018959">
    <property type="entry name" value="DUF1989"/>
</dbReference>
<feature type="region of interest" description="Disordered" evidence="1">
    <location>
        <begin position="116"/>
        <end position="142"/>
    </location>
</feature>
<gene>
    <name evidence="3" type="ORF">K402DRAFT_390547</name>
</gene>
<organism evidence="3 4">
    <name type="scientific">Aulographum hederae CBS 113979</name>
    <dbReference type="NCBI Taxonomy" id="1176131"/>
    <lineage>
        <taxon>Eukaryota</taxon>
        <taxon>Fungi</taxon>
        <taxon>Dikarya</taxon>
        <taxon>Ascomycota</taxon>
        <taxon>Pezizomycotina</taxon>
        <taxon>Dothideomycetes</taxon>
        <taxon>Pleosporomycetidae</taxon>
        <taxon>Aulographales</taxon>
        <taxon>Aulographaceae</taxon>
    </lineage>
</organism>
<dbReference type="Proteomes" id="UP000800041">
    <property type="component" value="Unassembled WGS sequence"/>
</dbReference>
<evidence type="ECO:0000313" key="4">
    <source>
        <dbReference type="Proteomes" id="UP000800041"/>
    </source>
</evidence>
<dbReference type="AlphaFoldDB" id="A0A6G1H952"/>
<evidence type="ECO:0000259" key="2">
    <source>
        <dbReference type="Pfam" id="PF09347"/>
    </source>
</evidence>
<evidence type="ECO:0000256" key="1">
    <source>
        <dbReference type="SAM" id="MobiDB-lite"/>
    </source>
</evidence>
<feature type="compositionally biased region" description="Basic residues" evidence="1">
    <location>
        <begin position="477"/>
        <end position="489"/>
    </location>
</feature>
<feature type="region of interest" description="Disordered" evidence="1">
    <location>
        <begin position="393"/>
        <end position="489"/>
    </location>
</feature>
<feature type="compositionally biased region" description="Basic and acidic residues" evidence="1">
    <location>
        <begin position="393"/>
        <end position="404"/>
    </location>
</feature>
<reference evidence="3" key="1">
    <citation type="journal article" date="2020" name="Stud. Mycol.">
        <title>101 Dothideomycetes genomes: a test case for predicting lifestyles and emergence of pathogens.</title>
        <authorList>
            <person name="Haridas S."/>
            <person name="Albert R."/>
            <person name="Binder M."/>
            <person name="Bloem J."/>
            <person name="Labutti K."/>
            <person name="Salamov A."/>
            <person name="Andreopoulos B."/>
            <person name="Baker S."/>
            <person name="Barry K."/>
            <person name="Bills G."/>
            <person name="Bluhm B."/>
            <person name="Cannon C."/>
            <person name="Castanera R."/>
            <person name="Culley D."/>
            <person name="Daum C."/>
            <person name="Ezra D."/>
            <person name="Gonzalez J."/>
            <person name="Henrissat B."/>
            <person name="Kuo A."/>
            <person name="Liang C."/>
            <person name="Lipzen A."/>
            <person name="Lutzoni F."/>
            <person name="Magnuson J."/>
            <person name="Mondo S."/>
            <person name="Nolan M."/>
            <person name="Ohm R."/>
            <person name="Pangilinan J."/>
            <person name="Park H.-J."/>
            <person name="Ramirez L."/>
            <person name="Alfaro M."/>
            <person name="Sun H."/>
            <person name="Tritt A."/>
            <person name="Yoshinaga Y."/>
            <person name="Zwiers L.-H."/>
            <person name="Turgeon B."/>
            <person name="Goodwin S."/>
            <person name="Spatafora J."/>
            <person name="Crous P."/>
            <person name="Grigoriev I."/>
        </authorList>
    </citation>
    <scope>NUCLEOTIDE SEQUENCE</scope>
    <source>
        <strain evidence="3">CBS 113979</strain>
    </source>
</reference>
<keyword evidence="4" id="KW-1185">Reference proteome</keyword>
<accession>A0A6G1H952</accession>
<feature type="domain" description="DUF1989" evidence="2">
    <location>
        <begin position="5"/>
        <end position="44"/>
    </location>
</feature>
<feature type="region of interest" description="Disordered" evidence="1">
    <location>
        <begin position="44"/>
        <end position="103"/>
    </location>
</feature>
<feature type="compositionally biased region" description="Basic and acidic residues" evidence="1">
    <location>
        <begin position="45"/>
        <end position="93"/>
    </location>
</feature>
<feature type="compositionally biased region" description="Low complexity" evidence="1">
    <location>
        <begin position="116"/>
        <end position="127"/>
    </location>
</feature>
<feature type="domain" description="DUF1989" evidence="2">
    <location>
        <begin position="213"/>
        <end position="363"/>
    </location>
</feature>
<dbReference type="PANTHER" id="PTHR31527">
    <property type="entry name" value="RE64534P"/>
    <property type="match status" value="1"/>
</dbReference>
<name>A0A6G1H952_9PEZI</name>
<protein>
    <recommendedName>
        <fullName evidence="2">DUF1989 domain-containing protein</fullName>
    </recommendedName>
</protein>
<evidence type="ECO:0000313" key="3">
    <source>
        <dbReference type="EMBL" id="KAF1989584.1"/>
    </source>
</evidence>
<dbReference type="EMBL" id="ML977144">
    <property type="protein sequence ID" value="KAF1989584.1"/>
    <property type="molecule type" value="Genomic_DNA"/>
</dbReference>
<proteinExistence type="predicted"/>
<feature type="compositionally biased region" description="Basic and acidic residues" evidence="1">
    <location>
        <begin position="439"/>
        <end position="471"/>
    </location>
</feature>
<feature type="compositionally biased region" description="Low complexity" evidence="1">
    <location>
        <begin position="94"/>
        <end position="103"/>
    </location>
</feature>
<dbReference type="PANTHER" id="PTHR31527:SF0">
    <property type="entry name" value="RE64534P"/>
    <property type="match status" value="1"/>
</dbReference>
<dbReference type="Pfam" id="PF09347">
    <property type="entry name" value="DUF1989"/>
    <property type="match status" value="2"/>
</dbReference>